<sequence>MTTWTEACSEELCSSSTGSAQRHHLRGVKRFNGFRDAGVSWCSFFKGDSAAKGSCREMIGSVIGDVGLVGFHVINLFVLTPNLALRVWRVKLLAMAIVLFRCSHNADKPSRLEEKYGCEDGQTGTYRMTLADG</sequence>
<proteinExistence type="predicted"/>
<reference evidence="1" key="2">
    <citation type="submission" date="2018-05" db="EMBL/GenBank/DDBJ databases">
        <title>OmerRS3 (Oryza meridionalis Reference Sequence Version 3).</title>
        <authorList>
            <person name="Zhang J."/>
            <person name="Kudrna D."/>
            <person name="Lee S."/>
            <person name="Talag J."/>
            <person name="Welchert J."/>
            <person name="Wing R.A."/>
        </authorList>
    </citation>
    <scope>NUCLEOTIDE SEQUENCE [LARGE SCALE GENOMIC DNA]</scope>
    <source>
        <strain evidence="1">cv. OR44</strain>
    </source>
</reference>
<name>A0A0E0ELJ3_9ORYZ</name>
<protein>
    <submittedName>
        <fullName evidence="1">Uncharacterized protein</fullName>
    </submittedName>
</protein>
<keyword evidence="2" id="KW-1185">Reference proteome</keyword>
<organism evidence="1">
    <name type="scientific">Oryza meridionalis</name>
    <dbReference type="NCBI Taxonomy" id="40149"/>
    <lineage>
        <taxon>Eukaryota</taxon>
        <taxon>Viridiplantae</taxon>
        <taxon>Streptophyta</taxon>
        <taxon>Embryophyta</taxon>
        <taxon>Tracheophyta</taxon>
        <taxon>Spermatophyta</taxon>
        <taxon>Magnoliopsida</taxon>
        <taxon>Liliopsida</taxon>
        <taxon>Poales</taxon>
        <taxon>Poaceae</taxon>
        <taxon>BOP clade</taxon>
        <taxon>Oryzoideae</taxon>
        <taxon>Oryzeae</taxon>
        <taxon>Oryzinae</taxon>
        <taxon>Oryza</taxon>
    </lineage>
</organism>
<evidence type="ECO:0000313" key="2">
    <source>
        <dbReference type="Proteomes" id="UP000008021"/>
    </source>
</evidence>
<dbReference type="Gramene" id="OMERI08G12290.1">
    <property type="protein sequence ID" value="OMERI08G12290.1"/>
    <property type="gene ID" value="OMERI08G12290"/>
</dbReference>
<evidence type="ECO:0000313" key="1">
    <source>
        <dbReference type="EnsemblPlants" id="OMERI08G12290.1"/>
    </source>
</evidence>
<dbReference type="AlphaFoldDB" id="A0A0E0ELJ3"/>
<dbReference type="HOGENOM" id="CLU_1910012_0_0_1"/>
<accession>A0A0E0ELJ3</accession>
<dbReference type="EnsemblPlants" id="OMERI08G12290.1">
    <property type="protein sequence ID" value="OMERI08G12290.1"/>
    <property type="gene ID" value="OMERI08G12290"/>
</dbReference>
<reference evidence="1" key="1">
    <citation type="submission" date="2015-04" db="UniProtKB">
        <authorList>
            <consortium name="EnsemblPlants"/>
        </authorList>
    </citation>
    <scope>IDENTIFICATION</scope>
</reference>
<dbReference type="Proteomes" id="UP000008021">
    <property type="component" value="Chromosome 8"/>
</dbReference>